<dbReference type="InterPro" id="IPR023171">
    <property type="entry name" value="Na/H_antiporter_dom_sf"/>
</dbReference>
<dbReference type="InterPro" id="IPR004670">
    <property type="entry name" value="NhaA"/>
</dbReference>
<dbReference type="InterPro" id="IPR036249">
    <property type="entry name" value="Thioredoxin-like_sf"/>
</dbReference>
<dbReference type="PANTHER" id="PTHR30341">
    <property type="entry name" value="SODIUM ION/PROTON ANTIPORTER NHAA-RELATED"/>
    <property type="match status" value="1"/>
</dbReference>
<dbReference type="EMBL" id="BSEL01000007">
    <property type="protein sequence ID" value="GLJ69954.1"/>
    <property type="molecule type" value="Genomic_DNA"/>
</dbReference>
<feature type="transmembrane region" description="Helical" evidence="12">
    <location>
        <begin position="33"/>
        <end position="51"/>
    </location>
</feature>
<keyword evidence="8 12" id="KW-0915">Sodium</keyword>
<keyword evidence="9 12" id="KW-0406">Ion transport</keyword>
<feature type="transmembrane region" description="Helical" evidence="12">
    <location>
        <begin position="408"/>
        <end position="427"/>
    </location>
</feature>
<keyword evidence="15" id="KW-1185">Reference proteome</keyword>
<evidence type="ECO:0000256" key="5">
    <source>
        <dbReference type="ARBA" id="ARBA00022475"/>
    </source>
</evidence>
<evidence type="ECO:0000313" key="15">
    <source>
        <dbReference type="Proteomes" id="UP001142292"/>
    </source>
</evidence>
<evidence type="ECO:0000313" key="14">
    <source>
        <dbReference type="EMBL" id="GLJ69954.1"/>
    </source>
</evidence>
<keyword evidence="7 12" id="KW-1133">Transmembrane helix</keyword>
<evidence type="ECO:0000256" key="10">
    <source>
        <dbReference type="ARBA" id="ARBA00023136"/>
    </source>
</evidence>
<evidence type="ECO:0000259" key="13">
    <source>
        <dbReference type="PROSITE" id="PS51352"/>
    </source>
</evidence>
<dbReference type="HAMAP" id="MF_01844">
    <property type="entry name" value="NhaA"/>
    <property type="match status" value="1"/>
</dbReference>
<evidence type="ECO:0000256" key="1">
    <source>
        <dbReference type="ARBA" id="ARBA00004429"/>
    </source>
</evidence>
<feature type="transmembrane region" description="Helical" evidence="12">
    <location>
        <begin position="197"/>
        <end position="213"/>
    </location>
</feature>
<reference evidence="14" key="2">
    <citation type="submission" date="2023-01" db="EMBL/GenBank/DDBJ databases">
        <authorList>
            <person name="Sun Q."/>
            <person name="Evtushenko L."/>
        </authorList>
    </citation>
    <scope>NUCLEOTIDE SEQUENCE</scope>
    <source>
        <strain evidence="14">VKM Ac-1246</strain>
    </source>
</reference>
<dbReference type="SUPFAM" id="SSF52833">
    <property type="entry name" value="Thioredoxin-like"/>
    <property type="match status" value="1"/>
</dbReference>
<feature type="transmembrane region" description="Helical" evidence="12">
    <location>
        <begin position="171"/>
        <end position="191"/>
    </location>
</feature>
<dbReference type="RefSeq" id="WP_229787649.1">
    <property type="nucleotide sequence ID" value="NZ_BMRK01000006.1"/>
</dbReference>
<keyword evidence="6 12" id="KW-0812">Transmembrane</keyword>
<evidence type="ECO:0000256" key="9">
    <source>
        <dbReference type="ARBA" id="ARBA00023065"/>
    </source>
</evidence>
<dbReference type="Proteomes" id="UP001142292">
    <property type="component" value="Unassembled WGS sequence"/>
</dbReference>
<keyword evidence="5 12" id="KW-1003">Cell membrane</keyword>
<feature type="domain" description="Thioredoxin" evidence="13">
    <location>
        <begin position="435"/>
        <end position="615"/>
    </location>
</feature>
<feature type="transmembrane region" description="Helical" evidence="12">
    <location>
        <begin position="138"/>
        <end position="159"/>
    </location>
</feature>
<dbReference type="Gene3D" id="1.20.1530.10">
    <property type="entry name" value="Na+/H+ antiporter like domain"/>
    <property type="match status" value="1"/>
</dbReference>
<keyword evidence="11 12" id="KW-0739">Sodium transport</keyword>
<feature type="transmembrane region" description="Helical" evidence="12">
    <location>
        <begin position="112"/>
        <end position="132"/>
    </location>
</feature>
<dbReference type="Pfam" id="PF06965">
    <property type="entry name" value="Na_H_antiport_1"/>
    <property type="match status" value="1"/>
</dbReference>
<dbReference type="PANTHER" id="PTHR30341:SF0">
    <property type="entry name" value="NA(+)_H(+) ANTIPORTER NHAA"/>
    <property type="match status" value="1"/>
</dbReference>
<evidence type="ECO:0000256" key="11">
    <source>
        <dbReference type="ARBA" id="ARBA00023201"/>
    </source>
</evidence>
<dbReference type="InterPro" id="IPR013766">
    <property type="entry name" value="Thioredoxin_domain"/>
</dbReference>
<feature type="transmembrane region" description="Helical" evidence="12">
    <location>
        <begin position="225"/>
        <end position="253"/>
    </location>
</feature>
<dbReference type="PROSITE" id="PS51352">
    <property type="entry name" value="THIOREDOXIN_2"/>
    <property type="match status" value="1"/>
</dbReference>
<keyword evidence="10 12" id="KW-0472">Membrane</keyword>
<keyword evidence="4 12" id="KW-0050">Antiport</keyword>
<evidence type="ECO:0000256" key="4">
    <source>
        <dbReference type="ARBA" id="ARBA00022449"/>
    </source>
</evidence>
<dbReference type="Gene3D" id="3.40.30.10">
    <property type="entry name" value="Glutaredoxin"/>
    <property type="match status" value="1"/>
</dbReference>
<comment type="function">
    <text evidence="12">Na(+)/H(+) antiporter that extrudes sodium in exchange for external protons.</text>
</comment>
<gene>
    <name evidence="14" type="primary">nhaA2</name>
    <name evidence="12" type="synonym">nhaA</name>
    <name evidence="14" type="ORF">GCM10017579_39900</name>
</gene>
<feature type="transmembrane region" description="Helical" evidence="12">
    <location>
        <begin position="372"/>
        <end position="396"/>
    </location>
</feature>
<keyword evidence="3 12" id="KW-0813">Transport</keyword>
<evidence type="ECO:0000256" key="12">
    <source>
        <dbReference type="HAMAP-Rule" id="MF_01844"/>
    </source>
</evidence>
<comment type="caution">
    <text evidence="14">The sequence shown here is derived from an EMBL/GenBank/DDBJ whole genome shotgun (WGS) entry which is preliminary data.</text>
</comment>
<evidence type="ECO:0000256" key="7">
    <source>
        <dbReference type="ARBA" id="ARBA00022989"/>
    </source>
</evidence>
<reference evidence="14" key="1">
    <citation type="journal article" date="2014" name="Int. J. Syst. Evol. Microbiol.">
        <title>Complete genome of a new Firmicutes species belonging to the dominant human colonic microbiota ('Ruminococcus bicirculans') reveals two chromosomes and a selective capacity to utilize plant glucans.</title>
        <authorList>
            <consortium name="NISC Comparative Sequencing Program"/>
            <person name="Wegmann U."/>
            <person name="Louis P."/>
            <person name="Goesmann A."/>
            <person name="Henrissat B."/>
            <person name="Duncan S.H."/>
            <person name="Flint H.J."/>
        </authorList>
    </citation>
    <scope>NUCLEOTIDE SEQUENCE</scope>
    <source>
        <strain evidence="14">VKM Ac-1246</strain>
    </source>
</reference>
<evidence type="ECO:0000256" key="2">
    <source>
        <dbReference type="ARBA" id="ARBA00007006"/>
    </source>
</evidence>
<comment type="similarity">
    <text evidence="2">In the N-terminal section; belongs to the NhaA Na(+)/H(+) (TC 2.A.33) antiporter family.</text>
</comment>
<comment type="subcellular location">
    <subcellularLocation>
        <location evidence="1">Cell inner membrane</location>
        <topology evidence="1">Multi-pass membrane protein</topology>
    </subcellularLocation>
    <subcellularLocation>
        <location evidence="12">Cell membrane</location>
        <topology evidence="12">Multi-pass membrane protein</topology>
    </subcellularLocation>
</comment>
<comment type="similarity">
    <text evidence="12">Belongs to the NhaA Na(+)/H(+) (TC 2.A.33) antiporter family.</text>
</comment>
<evidence type="ECO:0000256" key="8">
    <source>
        <dbReference type="ARBA" id="ARBA00023053"/>
    </source>
</evidence>
<sequence>MAKDQTQCARDEDLTGQLGTTLRHFMHLESTSAALLVVASLLALAWANSPWSAGYEHLWETGLSVRLGDIGLSMNLHHWVNDGLMVVFFFVVGLEVRRELAVGELTDRRRTVVPLIAGAGGLIVPALLYLMLNPSGEAARGWGVVIGTDTAFLLGMLALVGPTVSTQLRIFLLTLTVIDDIVAVSVIGVAYTDQLELGPLVVAAVALVGIFVLDRVKVWRAAPYVLLVLIAWVATLGAGLHASIAGMLAGLLVPAAEPTRAQMEVATSRFRAFRQSPLPTLQRETRDELTRTISVNERLQESLHVPTSYLIVPVFALANAGVDLRDGVLGEALSSPVTWGVVIGLVLGKTLGIGAGAYAATRTGLGRLPQGVGGGHVLGGAALSGIGFTVALLITTLAFESETLQRDAVVGVLISVVLASALGWVIFQVAARFLGQRDAALPKLLSPPVDPDRDHIYGDEDAEVTLVEYLDYECPFCARATGTANEVRDYFGSRIRYVVRHLPLAQHPHAELAALAVEAAARQGRFWEMHRHLFNHQDQLEHQDLAGYAADLELDVEQFVRDMEDPDLAEHVRQDMASADASGARGTPTFFIGNRRHEGRYDARTLIAALERSATTEAPRLGTRTRR</sequence>
<organism evidence="14 15">
    <name type="scientific">Nocardioides luteus</name>
    <dbReference type="NCBI Taxonomy" id="1844"/>
    <lineage>
        <taxon>Bacteria</taxon>
        <taxon>Bacillati</taxon>
        <taxon>Actinomycetota</taxon>
        <taxon>Actinomycetes</taxon>
        <taxon>Propionibacteriales</taxon>
        <taxon>Nocardioidaceae</taxon>
        <taxon>Nocardioides</taxon>
    </lineage>
</organism>
<dbReference type="NCBIfam" id="TIGR00773">
    <property type="entry name" value="NhaA"/>
    <property type="match status" value="1"/>
</dbReference>
<dbReference type="InterPro" id="IPR012336">
    <property type="entry name" value="Thioredoxin-like_fold"/>
</dbReference>
<feature type="transmembrane region" description="Helical" evidence="12">
    <location>
        <begin position="337"/>
        <end position="360"/>
    </location>
</feature>
<name>A0ABQ5T142_9ACTN</name>
<evidence type="ECO:0000256" key="3">
    <source>
        <dbReference type="ARBA" id="ARBA00022448"/>
    </source>
</evidence>
<accession>A0ABQ5T142</accession>
<proteinExistence type="inferred from homology"/>
<protein>
    <recommendedName>
        <fullName evidence="12">Na(+)/H(+) antiporter NhaA</fullName>
    </recommendedName>
    <alternativeName>
        <fullName evidence="12">Sodium/proton antiporter NhaA</fullName>
    </alternativeName>
</protein>
<dbReference type="Pfam" id="PF13462">
    <property type="entry name" value="Thioredoxin_4"/>
    <property type="match status" value="1"/>
</dbReference>
<evidence type="ECO:0000256" key="6">
    <source>
        <dbReference type="ARBA" id="ARBA00022692"/>
    </source>
</evidence>
<comment type="catalytic activity">
    <reaction evidence="12">
        <text>Na(+)(in) + 2 H(+)(out) = Na(+)(out) + 2 H(+)(in)</text>
        <dbReference type="Rhea" id="RHEA:29251"/>
        <dbReference type="ChEBI" id="CHEBI:15378"/>
        <dbReference type="ChEBI" id="CHEBI:29101"/>
    </reaction>
</comment>